<dbReference type="Proteomes" id="UP000824130">
    <property type="component" value="Unassembled WGS sequence"/>
</dbReference>
<dbReference type="EMBL" id="DVOB01000160">
    <property type="protein sequence ID" value="HIU96534.1"/>
    <property type="molecule type" value="Genomic_DNA"/>
</dbReference>
<evidence type="ECO:0000313" key="2">
    <source>
        <dbReference type="Proteomes" id="UP000824130"/>
    </source>
</evidence>
<gene>
    <name evidence="1" type="ORF">IAD25_07515</name>
</gene>
<name>A0A9D1SVB2_9FIRM</name>
<comment type="caution">
    <text evidence="1">The sequence shown here is derived from an EMBL/GenBank/DDBJ whole genome shotgun (WGS) entry which is preliminary data.</text>
</comment>
<protein>
    <submittedName>
        <fullName evidence="1">Uncharacterized protein</fullName>
    </submittedName>
</protein>
<reference evidence="1" key="2">
    <citation type="journal article" date="2021" name="PeerJ">
        <title>Extensive microbial diversity within the chicken gut microbiome revealed by metagenomics and culture.</title>
        <authorList>
            <person name="Gilroy R."/>
            <person name="Ravi A."/>
            <person name="Getino M."/>
            <person name="Pursley I."/>
            <person name="Horton D.L."/>
            <person name="Alikhan N.F."/>
            <person name="Baker D."/>
            <person name="Gharbi K."/>
            <person name="Hall N."/>
            <person name="Watson M."/>
            <person name="Adriaenssens E.M."/>
            <person name="Foster-Nyarko E."/>
            <person name="Jarju S."/>
            <person name="Secka A."/>
            <person name="Antonio M."/>
            <person name="Oren A."/>
            <person name="Chaudhuri R.R."/>
            <person name="La Ragione R."/>
            <person name="Hildebrand F."/>
            <person name="Pallen M.J."/>
        </authorList>
    </citation>
    <scope>NUCLEOTIDE SEQUENCE</scope>
    <source>
        <strain evidence="1">ChiSjej4B22-8349</strain>
    </source>
</reference>
<dbReference type="InterPro" id="IPR046929">
    <property type="entry name" value="HTH_Tnp"/>
</dbReference>
<dbReference type="Pfam" id="PF20310">
    <property type="entry name" value="HTH_Tnp_2"/>
    <property type="match status" value="1"/>
</dbReference>
<dbReference type="AlphaFoldDB" id="A0A9D1SVB2"/>
<proteinExistence type="predicted"/>
<reference evidence="1" key="1">
    <citation type="submission" date="2020-10" db="EMBL/GenBank/DDBJ databases">
        <authorList>
            <person name="Gilroy R."/>
        </authorList>
    </citation>
    <scope>NUCLEOTIDE SEQUENCE</scope>
    <source>
        <strain evidence="1">ChiSjej4B22-8349</strain>
    </source>
</reference>
<accession>A0A9D1SVB2</accession>
<evidence type="ECO:0000313" key="1">
    <source>
        <dbReference type="EMBL" id="HIU96534.1"/>
    </source>
</evidence>
<organism evidence="1 2">
    <name type="scientific">Candidatus Allocopromorpha excrementipullorum</name>
    <dbReference type="NCBI Taxonomy" id="2840743"/>
    <lineage>
        <taxon>Bacteria</taxon>
        <taxon>Bacillati</taxon>
        <taxon>Bacillota</taxon>
        <taxon>Clostridia</taxon>
        <taxon>Eubacteriales</taxon>
        <taxon>Eubacteriaceae</taxon>
        <taxon>Eubacteriaceae incertae sedis</taxon>
        <taxon>Candidatus Allocopromorpha</taxon>
    </lineage>
</organism>
<sequence>MGRGKLNRDEIEALKRNPYVTSVNEKSISYSRQFKQLFMERYLQGIGPTEIFLDAGFDVRALGSKRIERACARWKEAYESGSLEQAPAPPEKMTQLKERREIPGKKRRGQAGKSQVDICRKQAEVIKKLKAENELLRIVCGMTAAGRGKLPDEEQLCQAIEDVGGREEYRGCISYLCGAAGISSGTYYSQCRKRQKEENAK</sequence>